<gene>
    <name evidence="9" type="ORF">HaLaN_24481</name>
</gene>
<dbReference type="AlphaFoldDB" id="A0A6A0A2I2"/>
<feature type="non-terminal residue" evidence="9">
    <location>
        <position position="84"/>
    </location>
</feature>
<protein>
    <recommendedName>
        <fullName evidence="2 8">Carbonic anhydrase</fullName>
        <ecNumber evidence="2 8">4.2.1.1</ecNumber>
    </recommendedName>
    <alternativeName>
        <fullName evidence="8">Carbonate dehydratase</fullName>
    </alternativeName>
</protein>
<dbReference type="GO" id="GO:0008270">
    <property type="term" value="F:zinc ion binding"/>
    <property type="evidence" value="ECO:0007669"/>
    <property type="project" value="UniProtKB-UniRule"/>
</dbReference>
<evidence type="ECO:0000256" key="4">
    <source>
        <dbReference type="ARBA" id="ARBA00022833"/>
    </source>
</evidence>
<dbReference type="SUPFAM" id="SSF53056">
    <property type="entry name" value="beta-carbonic anhydrase, cab"/>
    <property type="match status" value="1"/>
</dbReference>
<comment type="cofactor">
    <cofactor evidence="7">
        <name>Zn(2+)</name>
        <dbReference type="ChEBI" id="CHEBI:29105"/>
    </cofactor>
    <text evidence="7">Binds 1 zinc ion per subunit.</text>
</comment>
<evidence type="ECO:0000256" key="6">
    <source>
        <dbReference type="ARBA" id="ARBA00048348"/>
    </source>
</evidence>
<name>A0A6A0A2I2_HAELA</name>
<dbReference type="GO" id="GO:0015976">
    <property type="term" value="P:carbon utilization"/>
    <property type="evidence" value="ECO:0007669"/>
    <property type="project" value="InterPro"/>
</dbReference>
<dbReference type="Gene3D" id="3.40.1050.10">
    <property type="entry name" value="Carbonic anhydrase"/>
    <property type="match status" value="1"/>
</dbReference>
<dbReference type="InterPro" id="IPR001765">
    <property type="entry name" value="Carbonic_anhydrase"/>
</dbReference>
<dbReference type="Proteomes" id="UP000485058">
    <property type="component" value="Unassembled WGS sequence"/>
</dbReference>
<dbReference type="EC" id="4.2.1.1" evidence="2 8"/>
<keyword evidence="10" id="KW-1185">Reference proteome</keyword>
<evidence type="ECO:0000256" key="1">
    <source>
        <dbReference type="ARBA" id="ARBA00006217"/>
    </source>
</evidence>
<comment type="function">
    <text evidence="8">Reversible hydration of carbon dioxide.</text>
</comment>
<feature type="binding site" evidence="7">
    <location>
        <position position="32"/>
    </location>
    <ligand>
        <name>Zn(2+)</name>
        <dbReference type="ChEBI" id="CHEBI:29105"/>
    </ligand>
</feature>
<evidence type="ECO:0000256" key="8">
    <source>
        <dbReference type="RuleBase" id="RU003956"/>
    </source>
</evidence>
<evidence type="ECO:0000256" key="7">
    <source>
        <dbReference type="PIRSR" id="PIRSR601765-1"/>
    </source>
</evidence>
<comment type="catalytic activity">
    <reaction evidence="6 8">
        <text>hydrogencarbonate + H(+) = CO2 + H2O</text>
        <dbReference type="Rhea" id="RHEA:10748"/>
        <dbReference type="ChEBI" id="CHEBI:15377"/>
        <dbReference type="ChEBI" id="CHEBI:15378"/>
        <dbReference type="ChEBI" id="CHEBI:16526"/>
        <dbReference type="ChEBI" id="CHEBI:17544"/>
        <dbReference type="EC" id="4.2.1.1"/>
    </reaction>
</comment>
<evidence type="ECO:0000256" key="5">
    <source>
        <dbReference type="ARBA" id="ARBA00023239"/>
    </source>
</evidence>
<dbReference type="Pfam" id="PF00484">
    <property type="entry name" value="Pro_CA"/>
    <property type="match status" value="1"/>
</dbReference>
<evidence type="ECO:0000256" key="2">
    <source>
        <dbReference type="ARBA" id="ARBA00012925"/>
    </source>
</evidence>
<proteinExistence type="inferred from homology"/>
<feature type="binding site" evidence="7">
    <location>
        <position position="30"/>
    </location>
    <ligand>
        <name>Zn(2+)</name>
        <dbReference type="ChEBI" id="CHEBI:29105"/>
    </ligand>
</feature>
<organism evidence="9 10">
    <name type="scientific">Haematococcus lacustris</name>
    <name type="common">Green alga</name>
    <name type="synonym">Haematococcus pluvialis</name>
    <dbReference type="NCBI Taxonomy" id="44745"/>
    <lineage>
        <taxon>Eukaryota</taxon>
        <taxon>Viridiplantae</taxon>
        <taxon>Chlorophyta</taxon>
        <taxon>core chlorophytes</taxon>
        <taxon>Chlorophyceae</taxon>
        <taxon>CS clade</taxon>
        <taxon>Chlamydomonadales</taxon>
        <taxon>Haematococcaceae</taxon>
        <taxon>Haematococcus</taxon>
    </lineage>
</organism>
<comment type="caution">
    <text evidence="9">The sequence shown here is derived from an EMBL/GenBank/DDBJ whole genome shotgun (WGS) entry which is preliminary data.</text>
</comment>
<evidence type="ECO:0000313" key="10">
    <source>
        <dbReference type="Proteomes" id="UP000485058"/>
    </source>
</evidence>
<dbReference type="SMART" id="SM00947">
    <property type="entry name" value="Pro_CA"/>
    <property type="match status" value="1"/>
</dbReference>
<keyword evidence="3 7" id="KW-0479">Metal-binding</keyword>
<dbReference type="PROSITE" id="PS00704">
    <property type="entry name" value="PROK_CO2_ANHYDRASE_1"/>
    <property type="match status" value="1"/>
</dbReference>
<dbReference type="EMBL" id="BLLF01003100">
    <property type="protein sequence ID" value="GFH26346.1"/>
    <property type="molecule type" value="Genomic_DNA"/>
</dbReference>
<evidence type="ECO:0000313" key="9">
    <source>
        <dbReference type="EMBL" id="GFH26346.1"/>
    </source>
</evidence>
<comment type="similarity">
    <text evidence="1 8">Belongs to the beta-class carbonic anhydrase family.</text>
</comment>
<dbReference type="PANTHER" id="PTHR11002">
    <property type="entry name" value="CARBONIC ANHYDRASE"/>
    <property type="match status" value="1"/>
</dbReference>
<dbReference type="InterPro" id="IPR036874">
    <property type="entry name" value="Carbonic_anhydrase_sf"/>
</dbReference>
<dbReference type="GO" id="GO:0004089">
    <property type="term" value="F:carbonate dehydratase activity"/>
    <property type="evidence" value="ECO:0007669"/>
    <property type="project" value="UniProtKB-UniRule"/>
</dbReference>
<feature type="non-terminal residue" evidence="9">
    <location>
        <position position="1"/>
    </location>
</feature>
<accession>A0A6A0A2I2</accession>
<reference evidence="9 10" key="1">
    <citation type="submission" date="2020-02" db="EMBL/GenBank/DDBJ databases">
        <title>Draft genome sequence of Haematococcus lacustris strain NIES-144.</title>
        <authorList>
            <person name="Morimoto D."/>
            <person name="Nakagawa S."/>
            <person name="Yoshida T."/>
            <person name="Sawayama S."/>
        </authorList>
    </citation>
    <scope>NUCLEOTIDE SEQUENCE [LARGE SCALE GENOMIC DNA]</scope>
    <source>
        <strain evidence="9 10">NIES-144</strain>
    </source>
</reference>
<keyword evidence="5 8" id="KW-0456">Lyase</keyword>
<dbReference type="InterPro" id="IPR015892">
    <property type="entry name" value="Carbonic_anhydrase_CS"/>
</dbReference>
<sequence length="84" mass="9517">AWRTEAVSNDPSYFLRLQDIQTPDFLWIGCSDSRVPANMVIGRQPGEVFVHRNVGNQASHLDLNCMSCLEYAVKVSFQRQPHAP</sequence>
<keyword evidence="4 7" id="KW-0862">Zinc</keyword>
<dbReference type="PANTHER" id="PTHR11002:SF76">
    <property type="entry name" value="CARBONIC ANHYDRASE"/>
    <property type="match status" value="1"/>
</dbReference>
<evidence type="ECO:0000256" key="3">
    <source>
        <dbReference type="ARBA" id="ARBA00022723"/>
    </source>
</evidence>